<reference evidence="8 9" key="1">
    <citation type="journal article" date="2017" name="G3 (Bethesda)">
        <title>First Draft Genome Sequence of the Pathogenic Fungus Lomentospora prolificans (Formerly Scedosporium prolificans).</title>
        <authorList>
            <person name="Luo R."/>
            <person name="Zimin A."/>
            <person name="Workman R."/>
            <person name="Fan Y."/>
            <person name="Pertea G."/>
            <person name="Grossman N."/>
            <person name="Wear M.P."/>
            <person name="Jia B."/>
            <person name="Miller H."/>
            <person name="Casadevall A."/>
            <person name="Timp W."/>
            <person name="Zhang S.X."/>
            <person name="Salzberg S.L."/>
        </authorList>
    </citation>
    <scope>NUCLEOTIDE SEQUENCE [LARGE SCALE GENOMIC DNA]</scope>
    <source>
        <strain evidence="8 9">JHH-5317</strain>
    </source>
</reference>
<evidence type="ECO:0000256" key="4">
    <source>
        <dbReference type="ARBA" id="ARBA00022737"/>
    </source>
</evidence>
<dbReference type="InterPro" id="IPR038122">
    <property type="entry name" value="PFU_sf"/>
</dbReference>
<dbReference type="InterPro" id="IPR013535">
    <property type="entry name" value="PUL_dom"/>
</dbReference>
<organism evidence="8 9">
    <name type="scientific">Lomentospora prolificans</name>
    <dbReference type="NCBI Taxonomy" id="41688"/>
    <lineage>
        <taxon>Eukaryota</taxon>
        <taxon>Fungi</taxon>
        <taxon>Dikarya</taxon>
        <taxon>Ascomycota</taxon>
        <taxon>Pezizomycotina</taxon>
        <taxon>Sordariomycetes</taxon>
        <taxon>Hypocreomycetidae</taxon>
        <taxon>Microascales</taxon>
        <taxon>Microascaceae</taxon>
        <taxon>Lomentospora</taxon>
    </lineage>
</organism>
<evidence type="ECO:0000313" key="9">
    <source>
        <dbReference type="Proteomes" id="UP000233524"/>
    </source>
</evidence>
<dbReference type="Gene3D" id="2.130.10.10">
    <property type="entry name" value="YVTN repeat-like/Quinoprotein amine dehydrogenase"/>
    <property type="match status" value="1"/>
</dbReference>
<keyword evidence="4" id="KW-0677">Repeat</keyword>
<dbReference type="AlphaFoldDB" id="A0A2N3NIX2"/>
<comment type="caution">
    <text evidence="8">The sequence shown here is derived from an EMBL/GenBank/DDBJ whole genome shotgun (WGS) entry which is preliminary data.</text>
</comment>
<dbReference type="VEuPathDB" id="FungiDB:jhhlp_000603"/>
<evidence type="ECO:0008006" key="10">
    <source>
        <dbReference type="Google" id="ProtNLM"/>
    </source>
</evidence>
<dbReference type="CDD" id="cd00200">
    <property type="entry name" value="WD40"/>
    <property type="match status" value="1"/>
</dbReference>
<dbReference type="Pfam" id="PF00400">
    <property type="entry name" value="WD40"/>
    <property type="match status" value="5"/>
</dbReference>
<dbReference type="EMBL" id="NLAX01000003">
    <property type="protein sequence ID" value="PKS12399.1"/>
    <property type="molecule type" value="Genomic_DNA"/>
</dbReference>
<feature type="domain" description="PFU" evidence="6">
    <location>
        <begin position="379"/>
        <end position="475"/>
    </location>
</feature>
<dbReference type="PROSITE" id="PS50082">
    <property type="entry name" value="WD_REPEATS_2"/>
    <property type="match status" value="4"/>
</dbReference>
<dbReference type="PANTHER" id="PTHR19849:SF0">
    <property type="entry name" value="PHOSPHOLIPASE A-2-ACTIVATING PROTEIN"/>
    <property type="match status" value="1"/>
</dbReference>
<dbReference type="SUPFAM" id="SSF50978">
    <property type="entry name" value="WD40 repeat-like"/>
    <property type="match status" value="1"/>
</dbReference>
<dbReference type="PROSITE" id="PS50294">
    <property type="entry name" value="WD_REPEATS_REGION"/>
    <property type="match status" value="1"/>
</dbReference>
<dbReference type="Gene3D" id="3.10.20.870">
    <property type="entry name" value="PFU (PLAA family ubiquitin binding), C-terminal domain"/>
    <property type="match status" value="1"/>
</dbReference>
<dbReference type="STRING" id="41688.A0A2N3NIX2"/>
<evidence type="ECO:0000313" key="8">
    <source>
        <dbReference type="EMBL" id="PKS12399.1"/>
    </source>
</evidence>
<feature type="repeat" description="WD" evidence="5">
    <location>
        <begin position="12"/>
        <end position="52"/>
    </location>
</feature>
<comment type="subcellular location">
    <subcellularLocation>
        <location evidence="1">Cytoplasm</location>
    </subcellularLocation>
</comment>
<dbReference type="InterPro" id="IPR036322">
    <property type="entry name" value="WD40_repeat_dom_sf"/>
</dbReference>
<dbReference type="GO" id="GO:0005634">
    <property type="term" value="C:nucleus"/>
    <property type="evidence" value="ECO:0007669"/>
    <property type="project" value="TreeGrafter"/>
</dbReference>
<dbReference type="PROSITE" id="PS51394">
    <property type="entry name" value="PFU"/>
    <property type="match status" value="1"/>
</dbReference>
<keyword evidence="9" id="KW-1185">Reference proteome</keyword>
<protein>
    <recommendedName>
        <fullName evidence="10">PFU domain-containing protein</fullName>
    </recommendedName>
</protein>
<keyword evidence="2" id="KW-0963">Cytoplasm</keyword>
<dbReference type="GO" id="GO:0005737">
    <property type="term" value="C:cytoplasm"/>
    <property type="evidence" value="ECO:0007669"/>
    <property type="project" value="UniProtKB-SubCell"/>
</dbReference>
<dbReference type="FunCoup" id="A0A2N3NIX2">
    <property type="interactions" value="1341"/>
</dbReference>
<dbReference type="GO" id="GO:0043161">
    <property type="term" value="P:proteasome-mediated ubiquitin-dependent protein catabolic process"/>
    <property type="evidence" value="ECO:0007669"/>
    <property type="project" value="TreeGrafter"/>
</dbReference>
<dbReference type="InterPro" id="IPR011989">
    <property type="entry name" value="ARM-like"/>
</dbReference>
<dbReference type="SMART" id="SM00320">
    <property type="entry name" value="WD40"/>
    <property type="match status" value="6"/>
</dbReference>
<dbReference type="InterPro" id="IPR015155">
    <property type="entry name" value="PFU"/>
</dbReference>
<proteinExistence type="predicted"/>
<dbReference type="GO" id="GO:0043130">
    <property type="term" value="F:ubiquitin binding"/>
    <property type="evidence" value="ECO:0007669"/>
    <property type="project" value="TreeGrafter"/>
</dbReference>
<dbReference type="FunFam" id="2.130.10.10:FF:000236">
    <property type="entry name" value="Polyubiquitin binding protein (Doa1/Ufd3)"/>
    <property type="match status" value="1"/>
</dbReference>
<dbReference type="InterPro" id="IPR015943">
    <property type="entry name" value="WD40/YVTN_repeat-like_dom_sf"/>
</dbReference>
<evidence type="ECO:0000256" key="1">
    <source>
        <dbReference type="ARBA" id="ARBA00004496"/>
    </source>
</evidence>
<dbReference type="InterPro" id="IPR001680">
    <property type="entry name" value="WD40_rpt"/>
</dbReference>
<feature type="repeat" description="WD" evidence="5">
    <location>
        <begin position="150"/>
        <end position="183"/>
    </location>
</feature>
<dbReference type="Pfam" id="PF09070">
    <property type="entry name" value="PFU"/>
    <property type="match status" value="1"/>
</dbReference>
<name>A0A2N3NIX2_9PEZI</name>
<evidence type="ECO:0000256" key="5">
    <source>
        <dbReference type="PROSITE-ProRule" id="PRU00221"/>
    </source>
</evidence>
<feature type="repeat" description="WD" evidence="5">
    <location>
        <begin position="108"/>
        <end position="141"/>
    </location>
</feature>
<feature type="repeat" description="WD" evidence="5">
    <location>
        <begin position="240"/>
        <end position="271"/>
    </location>
</feature>
<keyword evidence="3 5" id="KW-0853">WD repeat</keyword>
<dbReference type="GO" id="GO:0010992">
    <property type="term" value="P:ubiquitin recycling"/>
    <property type="evidence" value="ECO:0007669"/>
    <property type="project" value="TreeGrafter"/>
</dbReference>
<dbReference type="PROSITE" id="PS51396">
    <property type="entry name" value="PUL"/>
    <property type="match status" value="1"/>
</dbReference>
<sequence>MASPAFQLSAQLVGHDADVRAVVFPNPDAVLSASRDCSVRLWQRSSNSSSSPFEAHVTNQGSEYVNSIAYLPPTPEYPEGLVVSGGRDTIIDVRKPTSLPGDNAERLLIGHSHNVCTLDVSPKGRYIVSGGWDSQARVWSVAKWDTEFNLTGHELSVWSVLFLDEHTVVTGCADKNIRIYDLRKAVSGDVQPHSTIYTEDIIRSLGRVPKGHVTGADLVSASNDGVLRFWKLNGQMVAELRGHDMCVYGLAVLPSGEIVSCAEDRTVRVWKDLECVQTITHPAISVWCVAACPDTGDIVSGASDGVARVFTRSADRVASADAIATFEESVKASAIPEQQVGGVNKEKLPGPEFLTNKSGTKEGQVQMIKEDNGSVSAYTWSMATQQWVNVGTVVDSAGSSGRKVEYEGKEYDYVFDVDIEDGKPPLKLPYNLSENPYERARKFLEDNKLPLSYLDNVVQFIEQNTKGVTLGEASGGPDPFGSDARYKPGDEAPRVPKVLPQGEYLSITAAKHEAIVNKILNVNANMISSGRKDAALNPTDQTNLKELRYTLQANKPIDETGLQLILRIATRWAYPDRLPGLDLLRCITGTALAAGFRDIQGRSIIHIAIDAALGTDEEDAPAQPNENFLMMTLRAIANIFASPKGREVAASEANRVLGLLERVVGLRGGAGAGRNNRNVLLAVTTVVLNYSVLARKSASASFAKPDSKKAFARVVERILAEQADGEVVYRGLVGLGTWLYGNSAGAESVDKGVVRGVMERVGEERVRGVGNEVLRLLG</sequence>
<dbReference type="Proteomes" id="UP000233524">
    <property type="component" value="Unassembled WGS sequence"/>
</dbReference>
<evidence type="ECO:0000259" key="7">
    <source>
        <dbReference type="PROSITE" id="PS51396"/>
    </source>
</evidence>
<evidence type="ECO:0000259" key="6">
    <source>
        <dbReference type="PROSITE" id="PS51394"/>
    </source>
</evidence>
<accession>A0A2N3NIX2</accession>
<gene>
    <name evidence="8" type="ORF">jhhlp_000603</name>
</gene>
<feature type="domain" description="PUL" evidence="7">
    <location>
        <begin position="497"/>
        <end position="776"/>
    </location>
</feature>
<dbReference type="Gene3D" id="1.25.10.10">
    <property type="entry name" value="Leucine-rich Repeat Variant"/>
    <property type="match status" value="1"/>
</dbReference>
<dbReference type="PANTHER" id="PTHR19849">
    <property type="entry name" value="PHOSPHOLIPASE A-2-ACTIVATING PROTEIN"/>
    <property type="match status" value="1"/>
</dbReference>
<dbReference type="Pfam" id="PF08324">
    <property type="entry name" value="PUL"/>
    <property type="match status" value="1"/>
</dbReference>
<dbReference type="OrthoDB" id="10265988at2759"/>
<evidence type="ECO:0000256" key="2">
    <source>
        <dbReference type="ARBA" id="ARBA00022490"/>
    </source>
</evidence>
<dbReference type="InParanoid" id="A0A2N3NIX2"/>
<evidence type="ECO:0000256" key="3">
    <source>
        <dbReference type="ARBA" id="ARBA00022574"/>
    </source>
</evidence>